<sequence>MVVSKIVDLLDSSETGDDLVIPDMMFTQGKEPVGVSMALSQSSSSVSSHPIDATAEPAHRPAEEEIDLSTMQNSVYSNREKMLRQFFLISWGGCIATTAIILYSLKPYI</sequence>
<evidence type="ECO:0000313" key="3">
    <source>
        <dbReference type="EMBL" id="KAF3507616.1"/>
    </source>
</evidence>
<feature type="region of interest" description="Disordered" evidence="1">
    <location>
        <begin position="42"/>
        <end position="62"/>
    </location>
</feature>
<keyword evidence="2" id="KW-0472">Membrane</keyword>
<keyword evidence="2" id="KW-1133">Transmembrane helix</keyword>
<evidence type="ECO:0000256" key="2">
    <source>
        <dbReference type="SAM" id="Phobius"/>
    </source>
</evidence>
<dbReference type="AlphaFoldDB" id="A0A8S9NV72"/>
<comment type="caution">
    <text evidence="3">The sequence shown here is derived from an EMBL/GenBank/DDBJ whole genome shotgun (WGS) entry which is preliminary data.</text>
</comment>
<reference evidence="3" key="1">
    <citation type="submission" date="2019-12" db="EMBL/GenBank/DDBJ databases">
        <title>Genome sequencing and annotation of Brassica cretica.</title>
        <authorList>
            <person name="Studholme D.J."/>
            <person name="Sarris P."/>
        </authorList>
    </citation>
    <scope>NUCLEOTIDE SEQUENCE</scope>
    <source>
        <strain evidence="3">PFS-109/04</strain>
        <tissue evidence="3">Leaf</tissue>
    </source>
</reference>
<gene>
    <name evidence="3" type="ORF">F2Q69_00007835</name>
</gene>
<dbReference type="EMBL" id="QGKX02001521">
    <property type="protein sequence ID" value="KAF3507616.1"/>
    <property type="molecule type" value="Genomic_DNA"/>
</dbReference>
<proteinExistence type="predicted"/>
<organism evidence="3 4">
    <name type="scientific">Brassica cretica</name>
    <name type="common">Mustard</name>
    <dbReference type="NCBI Taxonomy" id="69181"/>
    <lineage>
        <taxon>Eukaryota</taxon>
        <taxon>Viridiplantae</taxon>
        <taxon>Streptophyta</taxon>
        <taxon>Embryophyta</taxon>
        <taxon>Tracheophyta</taxon>
        <taxon>Spermatophyta</taxon>
        <taxon>Magnoliopsida</taxon>
        <taxon>eudicotyledons</taxon>
        <taxon>Gunneridae</taxon>
        <taxon>Pentapetalae</taxon>
        <taxon>rosids</taxon>
        <taxon>malvids</taxon>
        <taxon>Brassicales</taxon>
        <taxon>Brassicaceae</taxon>
        <taxon>Brassiceae</taxon>
        <taxon>Brassica</taxon>
    </lineage>
</organism>
<protein>
    <submittedName>
        <fullName evidence="3">Uncharacterized protein</fullName>
    </submittedName>
</protein>
<accession>A0A8S9NV72</accession>
<name>A0A8S9NV72_BRACR</name>
<evidence type="ECO:0000313" key="4">
    <source>
        <dbReference type="Proteomes" id="UP000712600"/>
    </source>
</evidence>
<feature type="transmembrane region" description="Helical" evidence="2">
    <location>
        <begin position="86"/>
        <end position="105"/>
    </location>
</feature>
<evidence type="ECO:0000256" key="1">
    <source>
        <dbReference type="SAM" id="MobiDB-lite"/>
    </source>
</evidence>
<dbReference type="Proteomes" id="UP000712600">
    <property type="component" value="Unassembled WGS sequence"/>
</dbReference>
<keyword evidence="2" id="KW-0812">Transmembrane</keyword>